<dbReference type="CDD" id="cd05233">
    <property type="entry name" value="SDR_c"/>
    <property type="match status" value="1"/>
</dbReference>
<keyword evidence="3" id="KW-1185">Reference proteome</keyword>
<dbReference type="PANTHER" id="PTHR42879:SF2">
    <property type="entry name" value="3-OXOACYL-[ACYL-CARRIER-PROTEIN] REDUCTASE FABG"/>
    <property type="match status" value="1"/>
</dbReference>
<dbReference type="InterPro" id="IPR002347">
    <property type="entry name" value="SDR_fam"/>
</dbReference>
<dbReference type="RefSeq" id="WP_090557855.1">
    <property type="nucleotide sequence ID" value="NZ_FNRA01000008.1"/>
</dbReference>
<sequence length="240" mass="26210">MIVLVTGGATGLGEAISRKIAQQPSDIVYFTYNSSNANAEIIESDFKNAIGIKCNFKDKQDVAELCNRISGLNIDVLINNAYSGDFLKSHFHKTPVDDFASGFNDNILPTIAITQAAINLFRKKKSGKIITILTAALVNTPPVGSSVYVANKAYIEELTKVWATENARFNITSNTISPAFMLTGFTKDIDERLVEQIQSNHPLKKLLVPEEVIGSVLFLMNSTQQINGINILLNSGSNIK</sequence>
<dbReference type="AlphaFoldDB" id="A0A1H4FPY6"/>
<dbReference type="PRINTS" id="PR00081">
    <property type="entry name" value="GDHRDH"/>
</dbReference>
<dbReference type="Pfam" id="PF13561">
    <property type="entry name" value="adh_short_C2"/>
    <property type="match status" value="1"/>
</dbReference>
<comment type="similarity">
    <text evidence="1">Belongs to the short-chain dehydrogenases/reductases (SDR) family.</text>
</comment>
<dbReference type="PANTHER" id="PTHR42879">
    <property type="entry name" value="3-OXOACYL-(ACYL-CARRIER-PROTEIN) REDUCTASE"/>
    <property type="match status" value="1"/>
</dbReference>
<dbReference type="STRING" id="425514.SAMN05443550_10858"/>
<protein>
    <submittedName>
        <fullName evidence="2">NAD(P)-dependent dehydrogenase, short-chain alcohol dehydrogenase family</fullName>
    </submittedName>
</protein>
<dbReference type="OrthoDB" id="1235794at2"/>
<dbReference type="InterPro" id="IPR036291">
    <property type="entry name" value="NAD(P)-bd_dom_sf"/>
</dbReference>
<dbReference type="Gene3D" id="3.40.50.720">
    <property type="entry name" value="NAD(P)-binding Rossmann-like Domain"/>
    <property type="match status" value="1"/>
</dbReference>
<dbReference type="SUPFAM" id="SSF51735">
    <property type="entry name" value="NAD(P)-binding Rossmann-fold domains"/>
    <property type="match status" value="1"/>
</dbReference>
<reference evidence="2 3" key="1">
    <citation type="submission" date="2016-10" db="EMBL/GenBank/DDBJ databases">
        <authorList>
            <person name="de Groot N.N."/>
        </authorList>
    </citation>
    <scope>NUCLEOTIDE SEQUENCE [LARGE SCALE GENOMIC DNA]</scope>
    <source>
        <strain evidence="2 3">DSM 19033</strain>
    </source>
</reference>
<dbReference type="Proteomes" id="UP000198850">
    <property type="component" value="Unassembled WGS sequence"/>
</dbReference>
<evidence type="ECO:0000256" key="1">
    <source>
        <dbReference type="ARBA" id="ARBA00006484"/>
    </source>
</evidence>
<proteinExistence type="inferred from homology"/>
<organism evidence="2 3">
    <name type="scientific">Pedobacter hartonius</name>
    <dbReference type="NCBI Taxonomy" id="425514"/>
    <lineage>
        <taxon>Bacteria</taxon>
        <taxon>Pseudomonadati</taxon>
        <taxon>Bacteroidota</taxon>
        <taxon>Sphingobacteriia</taxon>
        <taxon>Sphingobacteriales</taxon>
        <taxon>Sphingobacteriaceae</taxon>
        <taxon>Pedobacter</taxon>
    </lineage>
</organism>
<dbReference type="InterPro" id="IPR050259">
    <property type="entry name" value="SDR"/>
</dbReference>
<gene>
    <name evidence="2" type="ORF">SAMN05443550_10858</name>
</gene>
<evidence type="ECO:0000313" key="2">
    <source>
        <dbReference type="EMBL" id="SEA99345.1"/>
    </source>
</evidence>
<name>A0A1H4FPY6_9SPHI</name>
<evidence type="ECO:0000313" key="3">
    <source>
        <dbReference type="Proteomes" id="UP000198850"/>
    </source>
</evidence>
<accession>A0A1H4FPY6</accession>
<dbReference type="EMBL" id="FNRA01000008">
    <property type="protein sequence ID" value="SEA99345.1"/>
    <property type="molecule type" value="Genomic_DNA"/>
</dbReference>